<dbReference type="RefSeq" id="WP_407032523.1">
    <property type="nucleotide sequence ID" value="NZ_JAQGEF010000024.1"/>
</dbReference>
<evidence type="ECO:0000313" key="7">
    <source>
        <dbReference type="Proteomes" id="UP001210231"/>
    </source>
</evidence>
<gene>
    <name evidence="6" type="ORF">O3P16_15355</name>
</gene>
<dbReference type="Gene3D" id="1.10.760.10">
    <property type="entry name" value="Cytochrome c-like domain"/>
    <property type="match status" value="1"/>
</dbReference>
<name>A0ABT4UN36_9BACT</name>
<keyword evidence="3 4" id="KW-0408">Iron</keyword>
<keyword evidence="1 4" id="KW-0349">Heme</keyword>
<dbReference type="PROSITE" id="PS51007">
    <property type="entry name" value="CYTC"/>
    <property type="match status" value="1"/>
</dbReference>
<dbReference type="PIRSF" id="PIRSF028099">
    <property type="entry name" value="DUF1111"/>
    <property type="match status" value="1"/>
</dbReference>
<keyword evidence="7" id="KW-1185">Reference proteome</keyword>
<evidence type="ECO:0000256" key="3">
    <source>
        <dbReference type="ARBA" id="ARBA00023004"/>
    </source>
</evidence>
<evidence type="ECO:0000256" key="2">
    <source>
        <dbReference type="ARBA" id="ARBA00022723"/>
    </source>
</evidence>
<dbReference type="PANTHER" id="PTHR30600:SF4">
    <property type="entry name" value="CYTOCHROME C DOMAIN-CONTAINING PROTEIN"/>
    <property type="match status" value="1"/>
</dbReference>
<evidence type="ECO:0000259" key="5">
    <source>
        <dbReference type="PROSITE" id="PS51007"/>
    </source>
</evidence>
<reference evidence="6 7" key="1">
    <citation type="submission" date="2022-12" db="EMBL/GenBank/DDBJ databases">
        <title>Chitinophagaceae gen. sp. nov., a new member of the family Chitinophagaceae, isolated from soil in a chemical factory.</title>
        <authorList>
            <person name="Ke Z."/>
        </authorList>
    </citation>
    <scope>NUCLEOTIDE SEQUENCE [LARGE SCALE GENOMIC DNA]</scope>
    <source>
        <strain evidence="6 7">LY-5</strain>
    </source>
</reference>
<dbReference type="Pfam" id="PF06537">
    <property type="entry name" value="DHOR"/>
    <property type="match status" value="1"/>
</dbReference>
<dbReference type="Proteomes" id="UP001210231">
    <property type="component" value="Unassembled WGS sequence"/>
</dbReference>
<keyword evidence="2 4" id="KW-0479">Metal-binding</keyword>
<sequence>MFSTHKNKVLILSGTILSIIFINWACSKVDTDYTAPETEWLTGGSQTFFDGGNGAFGHAFNGMTAAQDKVHEIGDLVFEATFVSSPAPKNPGLGPLFNNVSCNSCHIGDGRSKIIGSDNSIATLFRVSLPGTNEHGEPLPVPGFGHQIQTSATAGKVREAIVRIAYTEKQFKLDDGTPYSLRYPTYSVENAYINFPSNALLSPRSAQPVFGLGLLDAIDEATILGFAAAQAKANDGISGRANYVWDAQKQKTVLGKYGWKANQPSLLQQVAAAFNQDIGITTPYFPVENSYGQPQHELYSNQPEITDSLLHAVEFYIRSLGVPGRRNATNTDVVAGKKIFVNIGCASCHIPAVRTKVNVAFPAVSNQLIQPYTDLLLHDMGEDLADNRPDFLASGREWRTQPLWGIGLTQRVNGHTQYLHDGRARNLTEAIMWHGGEAEKARNQFKALSATERNQIIKFLESL</sequence>
<organism evidence="6 7">
    <name type="scientific">Polluticaenibacter yanchengensis</name>
    <dbReference type="NCBI Taxonomy" id="3014562"/>
    <lineage>
        <taxon>Bacteria</taxon>
        <taxon>Pseudomonadati</taxon>
        <taxon>Bacteroidota</taxon>
        <taxon>Chitinophagia</taxon>
        <taxon>Chitinophagales</taxon>
        <taxon>Chitinophagaceae</taxon>
        <taxon>Polluticaenibacter</taxon>
    </lineage>
</organism>
<evidence type="ECO:0000256" key="4">
    <source>
        <dbReference type="PROSITE-ProRule" id="PRU00433"/>
    </source>
</evidence>
<feature type="domain" description="Cytochrome c" evidence="5">
    <location>
        <begin position="331"/>
        <end position="463"/>
    </location>
</feature>
<dbReference type="EMBL" id="JAQGEF010000024">
    <property type="protein sequence ID" value="MDA3616193.1"/>
    <property type="molecule type" value="Genomic_DNA"/>
</dbReference>
<dbReference type="InterPro" id="IPR009056">
    <property type="entry name" value="Cyt_c-like_dom"/>
</dbReference>
<protein>
    <submittedName>
        <fullName evidence="6">C-type cytochrome</fullName>
    </submittedName>
</protein>
<dbReference type="InterPro" id="IPR051395">
    <property type="entry name" value="Cytochrome_c_Peroxidase/MauG"/>
</dbReference>
<evidence type="ECO:0000256" key="1">
    <source>
        <dbReference type="ARBA" id="ARBA00022617"/>
    </source>
</evidence>
<accession>A0ABT4UN36</accession>
<proteinExistence type="predicted"/>
<dbReference type="SUPFAM" id="SSF46626">
    <property type="entry name" value="Cytochrome c"/>
    <property type="match status" value="1"/>
</dbReference>
<dbReference type="InterPro" id="IPR036909">
    <property type="entry name" value="Cyt_c-like_dom_sf"/>
</dbReference>
<evidence type="ECO:0000313" key="6">
    <source>
        <dbReference type="EMBL" id="MDA3616193.1"/>
    </source>
</evidence>
<dbReference type="PANTHER" id="PTHR30600">
    <property type="entry name" value="CYTOCHROME C PEROXIDASE-RELATED"/>
    <property type="match status" value="1"/>
</dbReference>
<comment type="caution">
    <text evidence="6">The sequence shown here is derived from an EMBL/GenBank/DDBJ whole genome shotgun (WGS) entry which is preliminary data.</text>
</comment>
<dbReference type="InterPro" id="IPR010538">
    <property type="entry name" value="DHOR"/>
</dbReference>